<organism evidence="3 4">
    <name type="scientific">Ficus carica</name>
    <name type="common">Common fig</name>
    <dbReference type="NCBI Taxonomy" id="3494"/>
    <lineage>
        <taxon>Eukaryota</taxon>
        <taxon>Viridiplantae</taxon>
        <taxon>Streptophyta</taxon>
        <taxon>Embryophyta</taxon>
        <taxon>Tracheophyta</taxon>
        <taxon>Spermatophyta</taxon>
        <taxon>Magnoliopsida</taxon>
        <taxon>eudicotyledons</taxon>
        <taxon>Gunneridae</taxon>
        <taxon>Pentapetalae</taxon>
        <taxon>rosids</taxon>
        <taxon>fabids</taxon>
        <taxon>Rosales</taxon>
        <taxon>Moraceae</taxon>
        <taxon>Ficeae</taxon>
        <taxon>Ficus</taxon>
    </lineage>
</organism>
<dbReference type="InterPro" id="IPR026961">
    <property type="entry name" value="PGG_dom"/>
</dbReference>
<name>A0AA88DF27_FICCA</name>
<dbReference type="Pfam" id="PF13962">
    <property type="entry name" value="PGG"/>
    <property type="match status" value="1"/>
</dbReference>
<proteinExistence type="predicted"/>
<gene>
    <name evidence="3" type="ORF">TIFTF001_042383</name>
</gene>
<protein>
    <recommendedName>
        <fullName evidence="2">PGG domain-containing protein</fullName>
    </recommendedName>
</protein>
<feature type="domain" description="PGG" evidence="2">
    <location>
        <begin position="2"/>
        <end position="64"/>
    </location>
</feature>
<keyword evidence="4" id="KW-1185">Reference proteome</keyword>
<feature type="transmembrane region" description="Helical" evidence="1">
    <location>
        <begin position="22"/>
        <end position="42"/>
    </location>
</feature>
<comment type="caution">
    <text evidence="3">The sequence shown here is derived from an EMBL/GenBank/DDBJ whole genome shotgun (WGS) entry which is preliminary data.</text>
</comment>
<feature type="transmembrane region" description="Helical" evidence="1">
    <location>
        <begin position="54"/>
        <end position="72"/>
    </location>
</feature>
<evidence type="ECO:0000259" key="2">
    <source>
        <dbReference type="Pfam" id="PF13962"/>
    </source>
</evidence>
<evidence type="ECO:0000313" key="3">
    <source>
        <dbReference type="EMBL" id="GMN36144.1"/>
    </source>
</evidence>
<evidence type="ECO:0000256" key="1">
    <source>
        <dbReference type="SAM" id="Phobius"/>
    </source>
</evidence>
<dbReference type="Gramene" id="FCD_00027488-RA">
    <property type="protein sequence ID" value="FCD_00027488-RA:cds"/>
    <property type="gene ID" value="FCD_00027488"/>
</dbReference>
<evidence type="ECO:0000313" key="4">
    <source>
        <dbReference type="Proteomes" id="UP001187192"/>
    </source>
</evidence>
<keyword evidence="1" id="KW-0472">Membrane</keyword>
<accession>A0AA88DF27</accession>
<sequence>MWQENENGPTAGRAIYATHQEAFYVFLISNTLALSSAVFVIVSLTYSLPFRCEIWIATISMLLTYGSAVFAVTPDESVKFHSVCGCCAFYVAAFVGDFQQMQSETFHLTSTHVFTLNSGN</sequence>
<keyword evidence="1" id="KW-1133">Transmembrane helix</keyword>
<dbReference type="Proteomes" id="UP001187192">
    <property type="component" value="Unassembled WGS sequence"/>
</dbReference>
<feature type="transmembrane region" description="Helical" evidence="1">
    <location>
        <begin position="78"/>
        <end position="96"/>
    </location>
</feature>
<keyword evidence="1" id="KW-0812">Transmembrane</keyword>
<reference evidence="3" key="1">
    <citation type="submission" date="2023-07" db="EMBL/GenBank/DDBJ databases">
        <title>draft genome sequence of fig (Ficus carica).</title>
        <authorList>
            <person name="Takahashi T."/>
            <person name="Nishimura K."/>
        </authorList>
    </citation>
    <scope>NUCLEOTIDE SEQUENCE</scope>
</reference>
<dbReference type="EMBL" id="BTGU01002274">
    <property type="protein sequence ID" value="GMN36144.1"/>
    <property type="molecule type" value="Genomic_DNA"/>
</dbReference>
<dbReference type="AlphaFoldDB" id="A0AA88DF27"/>